<evidence type="ECO:0000313" key="3">
    <source>
        <dbReference type="EMBL" id="OAF56907.1"/>
    </source>
</evidence>
<evidence type="ECO:0000259" key="1">
    <source>
        <dbReference type="Pfam" id="PF13622"/>
    </source>
</evidence>
<dbReference type="RefSeq" id="XP_024322198.1">
    <property type="nucleotide sequence ID" value="XM_024470480.1"/>
</dbReference>
<dbReference type="InterPro" id="IPR049449">
    <property type="entry name" value="TesB_ACOT8-like_N"/>
</dbReference>
<dbReference type="InterPro" id="IPR042171">
    <property type="entry name" value="Acyl-CoA_hotdog"/>
</dbReference>
<dbReference type="VEuPathDB" id="FungiDB:GMDG_08300"/>
<dbReference type="InterPro" id="IPR049450">
    <property type="entry name" value="ACOT8-like_C"/>
</dbReference>
<dbReference type="InterPro" id="IPR052389">
    <property type="entry name" value="Sec_Metab_Biosynth-Assoc"/>
</dbReference>
<dbReference type="Proteomes" id="UP000077154">
    <property type="component" value="Unassembled WGS sequence"/>
</dbReference>
<dbReference type="eggNOG" id="ENOG502S4UX">
    <property type="taxonomic scope" value="Eukaryota"/>
</dbReference>
<protein>
    <recommendedName>
        <fullName evidence="4">Thioesterase-like superfamily-domain-containing protein</fullName>
    </recommendedName>
</protein>
<dbReference type="AlphaFoldDB" id="A0A177A473"/>
<feature type="domain" description="Acyl-CoA thioesterase-like C-terminal" evidence="2">
    <location>
        <begin position="169"/>
        <end position="301"/>
    </location>
</feature>
<name>A0A177A473_9PEZI</name>
<dbReference type="Gene3D" id="2.40.160.210">
    <property type="entry name" value="Acyl-CoA thioesterase, double hotdog domain"/>
    <property type="match status" value="1"/>
</dbReference>
<dbReference type="InterPro" id="IPR029069">
    <property type="entry name" value="HotDog_dom_sf"/>
</dbReference>
<sequence>MASSYDWATTTFAEATAIKAIDSHTYEGNFPSDWSIGIVPNGGIVCGNFLAVAKLHFATTLKAQNQPHTIAFHTDFLRRTQEGPCLFKVTDAKLGRQTSVIHISMSQGREEVVGYLTQSNLHTEDGLSLDTGFELHPAPPPVDLVKLKEDKDEHWECRAEMPFANFRKAVTKLQFHFPRAGQPHRSIGDEWVHLNTGEKITNQSLGFIADMFPMPVESFRERENPYDSNDAEKAKKKLAIYWYPTVLLNIEFKKLLPEEGVEWLFSRCKTKQIKNGRMDLELTIMDAEGDIVALSHHVCLVLPAARNIAPRREDGSKI</sequence>
<evidence type="ECO:0008006" key="4">
    <source>
        <dbReference type="Google" id="ProtNLM"/>
    </source>
</evidence>
<dbReference type="Pfam" id="PF20789">
    <property type="entry name" value="4HBT_3C"/>
    <property type="match status" value="1"/>
</dbReference>
<evidence type="ECO:0000259" key="2">
    <source>
        <dbReference type="Pfam" id="PF20789"/>
    </source>
</evidence>
<accession>A0A177A473</accession>
<gene>
    <name evidence="3" type="ORF">VC83_06896</name>
</gene>
<dbReference type="EMBL" id="KV441402">
    <property type="protein sequence ID" value="OAF56907.1"/>
    <property type="molecule type" value="Genomic_DNA"/>
</dbReference>
<dbReference type="PANTHER" id="PTHR38110">
    <property type="entry name" value="CHROMOSOME 23, WHOLE GENOME SHOTGUN SEQUENCE"/>
    <property type="match status" value="1"/>
</dbReference>
<dbReference type="SUPFAM" id="SSF54637">
    <property type="entry name" value="Thioesterase/thiol ester dehydrase-isomerase"/>
    <property type="match status" value="2"/>
</dbReference>
<feature type="domain" description="Acyl-CoA thioesterase-like N-terminal HotDog" evidence="1">
    <location>
        <begin position="31"/>
        <end position="117"/>
    </location>
</feature>
<dbReference type="OrthoDB" id="2532955at2759"/>
<dbReference type="PANTHER" id="PTHR38110:SF1">
    <property type="entry name" value="THIOESTERASE DOMAIN-CONTAINING PROTEIN"/>
    <property type="match status" value="1"/>
</dbReference>
<organism evidence="3">
    <name type="scientific">Pseudogymnoascus destructans</name>
    <dbReference type="NCBI Taxonomy" id="655981"/>
    <lineage>
        <taxon>Eukaryota</taxon>
        <taxon>Fungi</taxon>
        <taxon>Dikarya</taxon>
        <taxon>Ascomycota</taxon>
        <taxon>Pezizomycotina</taxon>
        <taxon>Leotiomycetes</taxon>
        <taxon>Thelebolales</taxon>
        <taxon>Thelebolaceae</taxon>
        <taxon>Pseudogymnoascus</taxon>
    </lineage>
</organism>
<proteinExistence type="predicted"/>
<reference evidence="3" key="1">
    <citation type="submission" date="2016-03" db="EMBL/GenBank/DDBJ databases">
        <title>Updated assembly of Pseudogymnoascus destructans, the fungus causing white-nose syndrome of bats.</title>
        <authorList>
            <person name="Palmer J.M."/>
            <person name="Drees K.P."/>
            <person name="Foster J.T."/>
            <person name="Lindner D.L."/>
        </authorList>
    </citation>
    <scope>NUCLEOTIDE SEQUENCE [LARGE SCALE GENOMIC DNA]</scope>
    <source>
        <strain evidence="3">20631-21</strain>
    </source>
</reference>
<dbReference type="GeneID" id="36289947"/>
<dbReference type="Pfam" id="PF13622">
    <property type="entry name" value="4HBT_3"/>
    <property type="match status" value="1"/>
</dbReference>